<protein>
    <submittedName>
        <fullName evidence="9">Dolichol-phosphate mannosyltransferase</fullName>
    </submittedName>
</protein>
<dbReference type="InterPro" id="IPR050256">
    <property type="entry name" value="Glycosyltransferase_2"/>
</dbReference>
<evidence type="ECO:0000313" key="10">
    <source>
        <dbReference type="Proteomes" id="UP000238071"/>
    </source>
</evidence>
<comment type="caution">
    <text evidence="9">The sequence shown here is derived from an EMBL/GenBank/DDBJ whole genome shotgun (WGS) entry which is preliminary data.</text>
</comment>
<organism evidence="9 10">
    <name type="scientific">Methylobacter tundripaludum</name>
    <dbReference type="NCBI Taxonomy" id="173365"/>
    <lineage>
        <taxon>Bacteria</taxon>
        <taxon>Pseudomonadati</taxon>
        <taxon>Pseudomonadota</taxon>
        <taxon>Gammaproteobacteria</taxon>
        <taxon>Methylococcales</taxon>
        <taxon>Methylococcaceae</taxon>
        <taxon>Methylobacter</taxon>
    </lineage>
</organism>
<dbReference type="GO" id="GO:0009103">
    <property type="term" value="P:lipopolysaccharide biosynthetic process"/>
    <property type="evidence" value="ECO:0007669"/>
    <property type="project" value="UniProtKB-KW"/>
</dbReference>
<evidence type="ECO:0000259" key="8">
    <source>
        <dbReference type="Pfam" id="PF00535"/>
    </source>
</evidence>
<keyword evidence="6" id="KW-1133">Transmembrane helix</keyword>
<evidence type="ECO:0000256" key="6">
    <source>
        <dbReference type="ARBA" id="ARBA00022989"/>
    </source>
</evidence>
<dbReference type="CDD" id="cd04179">
    <property type="entry name" value="DPM_DPG-synthase_like"/>
    <property type="match status" value="1"/>
</dbReference>
<keyword evidence="3 9" id="KW-0808">Transferase</keyword>
<dbReference type="GO" id="GO:0099621">
    <property type="term" value="F:undecaprenyl-phosphate 4-deoxy-4-formamido-L-arabinose transferase activity"/>
    <property type="evidence" value="ECO:0007669"/>
    <property type="project" value="TreeGrafter"/>
</dbReference>
<dbReference type="PANTHER" id="PTHR48090">
    <property type="entry name" value="UNDECAPRENYL-PHOSPHATE 4-DEOXY-4-FORMAMIDO-L-ARABINOSE TRANSFERASE-RELATED"/>
    <property type="match status" value="1"/>
</dbReference>
<dbReference type="Gene3D" id="3.90.550.10">
    <property type="entry name" value="Spore Coat Polysaccharide Biosynthesis Protein SpsA, Chain A"/>
    <property type="match status" value="1"/>
</dbReference>
<reference evidence="9 10" key="1">
    <citation type="submission" date="2018-02" db="EMBL/GenBank/DDBJ databases">
        <title>Subsurface microbial communities from deep shales in Ohio and West Virginia, USA.</title>
        <authorList>
            <person name="Wrighton K."/>
        </authorList>
    </citation>
    <scope>NUCLEOTIDE SEQUENCE [LARGE SCALE GENOMIC DNA]</scope>
    <source>
        <strain evidence="9 10">OWC-G53F</strain>
    </source>
</reference>
<proteinExistence type="predicted"/>
<dbReference type="InterPro" id="IPR001173">
    <property type="entry name" value="Glyco_trans_2-like"/>
</dbReference>
<evidence type="ECO:0000256" key="7">
    <source>
        <dbReference type="ARBA" id="ARBA00023136"/>
    </source>
</evidence>
<dbReference type="Pfam" id="PF00535">
    <property type="entry name" value="Glycos_transf_2"/>
    <property type="match status" value="1"/>
</dbReference>
<dbReference type="PANTHER" id="PTHR48090:SF3">
    <property type="entry name" value="UNDECAPRENYL-PHOSPHATE 4-DEOXY-4-FORMAMIDO-L-ARABINOSE TRANSFERASE"/>
    <property type="match status" value="1"/>
</dbReference>
<dbReference type="InterPro" id="IPR029044">
    <property type="entry name" value="Nucleotide-diphossugar_trans"/>
</dbReference>
<dbReference type="EMBL" id="PTIY01000009">
    <property type="protein sequence ID" value="PPK69948.1"/>
    <property type="molecule type" value="Genomic_DNA"/>
</dbReference>
<accession>A0A2S6GXM1</accession>
<keyword evidence="2 9" id="KW-0328">Glycosyltransferase</keyword>
<dbReference type="FunFam" id="3.90.550.10:FF:000170">
    <property type="entry name" value="Dolichol-phosphate mannosyltransferase"/>
    <property type="match status" value="1"/>
</dbReference>
<keyword evidence="1" id="KW-1003">Cell membrane</keyword>
<evidence type="ECO:0000256" key="1">
    <source>
        <dbReference type="ARBA" id="ARBA00022475"/>
    </source>
</evidence>
<name>A0A2S6GXM1_9GAMM</name>
<feature type="domain" description="Glycosyltransferase 2-like" evidence="8">
    <location>
        <begin position="4"/>
        <end position="168"/>
    </location>
</feature>
<sequence length="239" mass="26935">MKISIVVPVYNEADNIVSLIEEIVTAMNQAEAYEIIYVDDGSNDGTATVLRQTQQHIKVLRVIRHQQSCGQSAAIHTGVKAANYSCIATLDGDGQNDPADIPRLHEILMQQRKINSNLWMVAGWRNRRHDSAWRLFSSKVANAVRSRLLGDNTPDTGCGLKVFLRDKFLTLPYFDHMHRFLPALVLRAGGQVISEPVRHRVRVHGYSKYGTLDRLWVGIADILGVIWLQRRAKLPEASE</sequence>
<dbReference type="SUPFAM" id="SSF53448">
    <property type="entry name" value="Nucleotide-diphospho-sugar transferases"/>
    <property type="match status" value="1"/>
</dbReference>
<evidence type="ECO:0000313" key="9">
    <source>
        <dbReference type="EMBL" id="PPK69948.1"/>
    </source>
</evidence>
<keyword evidence="10" id="KW-1185">Reference proteome</keyword>
<evidence type="ECO:0000256" key="4">
    <source>
        <dbReference type="ARBA" id="ARBA00022692"/>
    </source>
</evidence>
<keyword evidence="4" id="KW-0812">Transmembrane</keyword>
<dbReference type="OrthoDB" id="9811884at2"/>
<gene>
    <name evidence="9" type="ORF">B0F88_10946</name>
</gene>
<dbReference type="GO" id="GO:0005886">
    <property type="term" value="C:plasma membrane"/>
    <property type="evidence" value="ECO:0007669"/>
    <property type="project" value="TreeGrafter"/>
</dbReference>
<evidence type="ECO:0000256" key="2">
    <source>
        <dbReference type="ARBA" id="ARBA00022676"/>
    </source>
</evidence>
<keyword evidence="5" id="KW-0448">Lipopolysaccharide biosynthesis</keyword>
<evidence type="ECO:0000256" key="3">
    <source>
        <dbReference type="ARBA" id="ARBA00022679"/>
    </source>
</evidence>
<dbReference type="Proteomes" id="UP000238071">
    <property type="component" value="Unassembled WGS sequence"/>
</dbReference>
<keyword evidence="7" id="KW-0472">Membrane</keyword>
<dbReference type="RefSeq" id="WP_104424252.1">
    <property type="nucleotide sequence ID" value="NZ_PTIY01000009.1"/>
</dbReference>
<evidence type="ECO:0000256" key="5">
    <source>
        <dbReference type="ARBA" id="ARBA00022985"/>
    </source>
</evidence>
<dbReference type="AlphaFoldDB" id="A0A2S6GXM1"/>